<dbReference type="GO" id="GO:0005829">
    <property type="term" value="C:cytosol"/>
    <property type="evidence" value="ECO:0007669"/>
    <property type="project" value="TreeGrafter"/>
</dbReference>
<keyword evidence="3" id="KW-1185">Reference proteome</keyword>
<dbReference type="SMART" id="SM00100">
    <property type="entry name" value="cNMP"/>
    <property type="match status" value="1"/>
</dbReference>
<dbReference type="RefSeq" id="WP_229676443.1">
    <property type="nucleotide sequence ID" value="NZ_BMIG01000020.1"/>
</dbReference>
<dbReference type="EMBL" id="BMIG01000020">
    <property type="protein sequence ID" value="GGB13052.1"/>
    <property type="molecule type" value="Genomic_DNA"/>
</dbReference>
<evidence type="ECO:0000313" key="2">
    <source>
        <dbReference type="EMBL" id="GGB13052.1"/>
    </source>
</evidence>
<feature type="domain" description="Cyclic nucleotide-binding" evidence="1">
    <location>
        <begin position="37"/>
        <end position="148"/>
    </location>
</feature>
<name>A0A916WLF5_9BURK</name>
<dbReference type="CDD" id="cd00038">
    <property type="entry name" value="CAP_ED"/>
    <property type="match status" value="1"/>
</dbReference>
<accession>A0A916WLF5</accession>
<protein>
    <recommendedName>
        <fullName evidence="1">Cyclic nucleotide-binding domain-containing protein</fullName>
    </recommendedName>
</protein>
<dbReference type="Gene3D" id="2.60.120.10">
    <property type="entry name" value="Jelly Rolls"/>
    <property type="match status" value="1"/>
</dbReference>
<dbReference type="PROSITE" id="PS50042">
    <property type="entry name" value="CNMP_BINDING_3"/>
    <property type="match status" value="1"/>
</dbReference>
<dbReference type="InterPro" id="IPR014710">
    <property type="entry name" value="RmlC-like_jellyroll"/>
</dbReference>
<reference evidence="2" key="1">
    <citation type="journal article" date="2014" name="Int. J. Syst. Evol. Microbiol.">
        <title>Complete genome sequence of Corynebacterium casei LMG S-19264T (=DSM 44701T), isolated from a smear-ripened cheese.</title>
        <authorList>
            <consortium name="US DOE Joint Genome Institute (JGI-PGF)"/>
            <person name="Walter F."/>
            <person name="Albersmeier A."/>
            <person name="Kalinowski J."/>
            <person name="Ruckert C."/>
        </authorList>
    </citation>
    <scope>NUCLEOTIDE SEQUENCE</scope>
    <source>
        <strain evidence="2">CGMCC 1.15322</strain>
    </source>
</reference>
<dbReference type="PROSITE" id="PS00888">
    <property type="entry name" value="CNMP_BINDING_1"/>
    <property type="match status" value="1"/>
</dbReference>
<evidence type="ECO:0000313" key="3">
    <source>
        <dbReference type="Proteomes" id="UP000620596"/>
    </source>
</evidence>
<dbReference type="GO" id="GO:0003700">
    <property type="term" value="F:DNA-binding transcription factor activity"/>
    <property type="evidence" value="ECO:0007669"/>
    <property type="project" value="TreeGrafter"/>
</dbReference>
<sequence>MGAISLEDKLRQAGLELLGNCQKMSGRGPGLLEHSAMLEDFTPQELDTLGEAMLLIRAQPGQVLISEGDEGDWMLLLLSGTVDVTKTTPPGEDEPESQESFSRLGVATEGAALGEMSMFDRDVRYATCTAIDTVEAAVLSRAAIGQLIRQHPGVGAKLVVKITQLLAQRLRNTSNRLVKMLQKKQLPALA</sequence>
<dbReference type="InterPro" id="IPR050397">
    <property type="entry name" value="Env_Response_Regulators"/>
</dbReference>
<reference evidence="2" key="2">
    <citation type="submission" date="2020-09" db="EMBL/GenBank/DDBJ databases">
        <authorList>
            <person name="Sun Q."/>
            <person name="Zhou Y."/>
        </authorList>
    </citation>
    <scope>NUCLEOTIDE SEQUENCE</scope>
    <source>
        <strain evidence="2">CGMCC 1.15322</strain>
    </source>
</reference>
<dbReference type="AlphaFoldDB" id="A0A916WLF5"/>
<dbReference type="SUPFAM" id="SSF51206">
    <property type="entry name" value="cAMP-binding domain-like"/>
    <property type="match status" value="1"/>
</dbReference>
<dbReference type="InterPro" id="IPR018488">
    <property type="entry name" value="cNMP-bd_CS"/>
</dbReference>
<dbReference type="Proteomes" id="UP000620596">
    <property type="component" value="Unassembled WGS sequence"/>
</dbReference>
<dbReference type="PANTHER" id="PTHR24567:SF74">
    <property type="entry name" value="HTH-TYPE TRANSCRIPTIONAL REGULATOR ARCR"/>
    <property type="match status" value="1"/>
</dbReference>
<comment type="caution">
    <text evidence="2">The sequence shown here is derived from an EMBL/GenBank/DDBJ whole genome shotgun (WGS) entry which is preliminary data.</text>
</comment>
<gene>
    <name evidence="2" type="ORF">GCM10011496_37430</name>
</gene>
<dbReference type="InterPro" id="IPR000595">
    <property type="entry name" value="cNMP-bd_dom"/>
</dbReference>
<dbReference type="Pfam" id="PF00027">
    <property type="entry name" value="cNMP_binding"/>
    <property type="match status" value="1"/>
</dbReference>
<proteinExistence type="predicted"/>
<dbReference type="PANTHER" id="PTHR24567">
    <property type="entry name" value="CRP FAMILY TRANSCRIPTIONAL REGULATORY PROTEIN"/>
    <property type="match status" value="1"/>
</dbReference>
<dbReference type="InterPro" id="IPR018490">
    <property type="entry name" value="cNMP-bd_dom_sf"/>
</dbReference>
<organism evidence="2 3">
    <name type="scientific">Polaromonas eurypsychrophila</name>
    <dbReference type="NCBI Taxonomy" id="1614635"/>
    <lineage>
        <taxon>Bacteria</taxon>
        <taxon>Pseudomonadati</taxon>
        <taxon>Pseudomonadota</taxon>
        <taxon>Betaproteobacteria</taxon>
        <taxon>Burkholderiales</taxon>
        <taxon>Comamonadaceae</taxon>
        <taxon>Polaromonas</taxon>
    </lineage>
</organism>
<evidence type="ECO:0000259" key="1">
    <source>
        <dbReference type="PROSITE" id="PS50042"/>
    </source>
</evidence>